<sequence length="251" mass="28125">MAVPEKRSCGADTAAAAAAEEEERLLMEEMTVLDFDMLCSTVAMQAHKGKWGKLNGVNNKEEEEEDNLDSDYDYGGGGVHRMWEGDLVYDFLQHRPIALQSTCCPCYRFGKNMRRAGFGSCLAQGFIYLVLALVALFSLVAFIVTRRCYFLYLCISFTVSAGLYLGYYRIQIRNKFNVKGGESSFDDCVYHLICPCCTISQESRTMEMNNVEDGIWHGRGDSAICIGSKPFINVSTKSPEFTTMQKITSNN</sequence>
<evidence type="ECO:0000313" key="3">
    <source>
        <dbReference type="Proteomes" id="UP000030748"/>
    </source>
</evidence>
<dbReference type="Proteomes" id="UP000030748">
    <property type="component" value="Unassembled WGS sequence"/>
</dbReference>
<name>A0A022QIS1_ERYGU</name>
<accession>A0A022QIS1</accession>
<dbReference type="NCBIfam" id="TIGR01571">
    <property type="entry name" value="A_thal_Cys_rich"/>
    <property type="match status" value="1"/>
</dbReference>
<keyword evidence="1" id="KW-0812">Transmembrane</keyword>
<dbReference type="eggNOG" id="ENOG502QPME">
    <property type="taxonomic scope" value="Eukaryota"/>
</dbReference>
<keyword evidence="3" id="KW-1185">Reference proteome</keyword>
<dbReference type="InterPro" id="IPR006461">
    <property type="entry name" value="PLAC_motif_containing"/>
</dbReference>
<evidence type="ECO:0000313" key="2">
    <source>
        <dbReference type="EMBL" id="EYU27881.1"/>
    </source>
</evidence>
<dbReference type="EMBL" id="KI631456">
    <property type="protein sequence ID" value="EYU27881.1"/>
    <property type="molecule type" value="Genomic_DNA"/>
</dbReference>
<organism evidence="2 3">
    <name type="scientific">Erythranthe guttata</name>
    <name type="common">Yellow monkey flower</name>
    <name type="synonym">Mimulus guttatus</name>
    <dbReference type="NCBI Taxonomy" id="4155"/>
    <lineage>
        <taxon>Eukaryota</taxon>
        <taxon>Viridiplantae</taxon>
        <taxon>Streptophyta</taxon>
        <taxon>Embryophyta</taxon>
        <taxon>Tracheophyta</taxon>
        <taxon>Spermatophyta</taxon>
        <taxon>Magnoliopsida</taxon>
        <taxon>eudicotyledons</taxon>
        <taxon>Gunneridae</taxon>
        <taxon>Pentapetalae</taxon>
        <taxon>asterids</taxon>
        <taxon>lamiids</taxon>
        <taxon>Lamiales</taxon>
        <taxon>Phrymaceae</taxon>
        <taxon>Erythranthe</taxon>
    </lineage>
</organism>
<evidence type="ECO:0000256" key="1">
    <source>
        <dbReference type="SAM" id="Phobius"/>
    </source>
</evidence>
<dbReference type="Pfam" id="PF04749">
    <property type="entry name" value="PLAC8"/>
    <property type="match status" value="1"/>
</dbReference>
<feature type="transmembrane region" description="Helical" evidence="1">
    <location>
        <begin position="121"/>
        <end position="143"/>
    </location>
</feature>
<dbReference type="PhylomeDB" id="A0A022QIS1"/>
<keyword evidence="1" id="KW-0472">Membrane</keyword>
<dbReference type="AlphaFoldDB" id="A0A022QIS1"/>
<keyword evidence="1" id="KW-1133">Transmembrane helix</keyword>
<gene>
    <name evidence="2" type="ORF">MIMGU_mgv1a020026mg</name>
</gene>
<reference evidence="2 3" key="1">
    <citation type="journal article" date="2013" name="Proc. Natl. Acad. Sci. U.S.A.">
        <title>Fine-scale variation in meiotic recombination in Mimulus inferred from population shotgun sequencing.</title>
        <authorList>
            <person name="Hellsten U."/>
            <person name="Wright K.M."/>
            <person name="Jenkins J."/>
            <person name="Shu S."/>
            <person name="Yuan Y."/>
            <person name="Wessler S.R."/>
            <person name="Schmutz J."/>
            <person name="Willis J.H."/>
            <person name="Rokhsar D.S."/>
        </authorList>
    </citation>
    <scope>NUCLEOTIDE SEQUENCE [LARGE SCALE GENOMIC DNA]</scope>
    <source>
        <strain evidence="3">cv. DUN x IM62</strain>
    </source>
</reference>
<protein>
    <submittedName>
        <fullName evidence="2">Uncharacterized protein</fullName>
    </submittedName>
</protein>
<proteinExistence type="predicted"/>
<dbReference type="STRING" id="4155.A0A022QIS1"/>
<feature type="transmembrane region" description="Helical" evidence="1">
    <location>
        <begin position="149"/>
        <end position="167"/>
    </location>
</feature>
<dbReference type="PANTHER" id="PTHR15907">
    <property type="entry name" value="DUF614 FAMILY PROTEIN-RELATED"/>
    <property type="match status" value="1"/>
</dbReference>